<evidence type="ECO:0000313" key="8">
    <source>
        <dbReference type="EMBL" id="MBN3314584.1"/>
    </source>
</evidence>
<proteinExistence type="inferred from homology"/>
<comment type="similarity">
    <text evidence="1">Belongs to the ATG10 family.</text>
</comment>
<evidence type="ECO:0000256" key="6">
    <source>
        <dbReference type="ARBA" id="ARBA00029833"/>
    </source>
</evidence>
<feature type="non-terminal residue" evidence="8">
    <location>
        <position position="268"/>
    </location>
</feature>
<evidence type="ECO:0000313" key="9">
    <source>
        <dbReference type="Proteomes" id="UP000736164"/>
    </source>
</evidence>
<organism evidence="8 9">
    <name type="scientific">Atractosteus spatula</name>
    <name type="common">Alligator gar</name>
    <name type="synonym">Lepisosteus spatula</name>
    <dbReference type="NCBI Taxonomy" id="7917"/>
    <lineage>
        <taxon>Eukaryota</taxon>
        <taxon>Metazoa</taxon>
        <taxon>Chordata</taxon>
        <taxon>Craniata</taxon>
        <taxon>Vertebrata</taxon>
        <taxon>Euteleostomi</taxon>
        <taxon>Actinopterygii</taxon>
        <taxon>Neopterygii</taxon>
        <taxon>Holostei</taxon>
        <taxon>Semionotiformes</taxon>
        <taxon>Lepisosteidae</taxon>
        <taxon>Atractosteus</taxon>
    </lineage>
</organism>
<feature type="region of interest" description="Disordered" evidence="7">
    <location>
        <begin position="111"/>
        <end position="139"/>
    </location>
</feature>
<reference evidence="8" key="1">
    <citation type="journal article" date="2021" name="Cell">
        <title>Tracing the genetic footprints of vertebrate landing in non-teleost ray-finned fishes.</title>
        <authorList>
            <person name="Bi X."/>
            <person name="Wang K."/>
            <person name="Yang L."/>
            <person name="Pan H."/>
            <person name="Jiang H."/>
            <person name="Wei Q."/>
            <person name="Fang M."/>
            <person name="Yu H."/>
            <person name="Zhu C."/>
            <person name="Cai Y."/>
            <person name="He Y."/>
            <person name="Gan X."/>
            <person name="Zeng H."/>
            <person name="Yu D."/>
            <person name="Zhu Y."/>
            <person name="Jiang H."/>
            <person name="Qiu Q."/>
            <person name="Yang H."/>
            <person name="Zhang Y.E."/>
            <person name="Wang W."/>
            <person name="Zhu M."/>
            <person name="He S."/>
            <person name="Zhang G."/>
        </authorList>
    </citation>
    <scope>NUCLEOTIDE SEQUENCE</scope>
    <source>
        <strain evidence="8">Allg_001</strain>
    </source>
</reference>
<keyword evidence="4" id="KW-0833">Ubl conjugation pathway</keyword>
<evidence type="ECO:0000256" key="2">
    <source>
        <dbReference type="ARBA" id="ARBA00021099"/>
    </source>
</evidence>
<evidence type="ECO:0000256" key="7">
    <source>
        <dbReference type="SAM" id="MobiDB-lite"/>
    </source>
</evidence>
<evidence type="ECO:0000256" key="1">
    <source>
        <dbReference type="ARBA" id="ARBA00005696"/>
    </source>
</evidence>
<protein>
    <recommendedName>
        <fullName evidence="2">Ubiquitin-like-conjugating enzyme ATG10</fullName>
    </recommendedName>
    <alternativeName>
        <fullName evidence="6">Autophagy-related protein 10</fullName>
    </alternativeName>
</protein>
<dbReference type="Gene3D" id="3.30.1460.50">
    <property type="match status" value="1"/>
</dbReference>
<dbReference type="GO" id="GO:0032446">
    <property type="term" value="P:protein modification by small protein conjugation"/>
    <property type="evidence" value="ECO:0007669"/>
    <property type="project" value="TreeGrafter"/>
</dbReference>
<feature type="non-terminal residue" evidence="8">
    <location>
        <position position="1"/>
    </location>
</feature>
<sequence length="268" mass="29385">MSGELEKAQDLYLEEAAFRLFCKQLVLHSQALGDGWVWEDMKESEDGYLKKTLLKAGAVSALCRDGGQRSPRDEPAELELEAQAFSFQTGRGAWLRGWGWRAAGTGQRARRCEKRSHKLRGGGGTASQASGRPASGLRGDCARHDEPVTNSQMKQALKERSPIGVQQGRPLALEEIWAGVHEHYRERLLQGPWDTITQQEHPLLGQPFFALHPCRTQEFMSPIVTAAKGENRSLNYIAAWLSVVGPVVGLSLPLSYATAASPSPAAPD</sequence>
<comment type="caution">
    <text evidence="8">The sequence shown here is derived from an EMBL/GenBank/DDBJ whole genome shotgun (WGS) entry which is preliminary data.</text>
</comment>
<evidence type="ECO:0000256" key="4">
    <source>
        <dbReference type="ARBA" id="ARBA00022786"/>
    </source>
</evidence>
<dbReference type="Proteomes" id="UP000736164">
    <property type="component" value="Unassembled WGS sequence"/>
</dbReference>
<keyword evidence="5" id="KW-0072">Autophagy</keyword>
<evidence type="ECO:0000256" key="5">
    <source>
        <dbReference type="ARBA" id="ARBA00023006"/>
    </source>
</evidence>
<dbReference type="GO" id="GO:0000422">
    <property type="term" value="P:autophagy of mitochondrion"/>
    <property type="evidence" value="ECO:0007669"/>
    <property type="project" value="TreeGrafter"/>
</dbReference>
<name>A0A8J7T8V4_ATRSP</name>
<dbReference type="InterPro" id="IPR007135">
    <property type="entry name" value="Atg3/Atg10"/>
</dbReference>
<feature type="compositionally biased region" description="Basic residues" evidence="7">
    <location>
        <begin position="111"/>
        <end position="120"/>
    </location>
</feature>
<dbReference type="Pfam" id="PF03987">
    <property type="entry name" value="Autophagy_act_C"/>
    <property type="match status" value="1"/>
</dbReference>
<gene>
    <name evidence="8" type="primary">Atg10</name>
    <name evidence="8" type="ORF">GTO95_0011332</name>
</gene>
<evidence type="ECO:0000256" key="3">
    <source>
        <dbReference type="ARBA" id="ARBA00022679"/>
    </source>
</evidence>
<dbReference type="GO" id="GO:0061651">
    <property type="term" value="F:Atg12 conjugating enzyme activity"/>
    <property type="evidence" value="ECO:0007669"/>
    <property type="project" value="TreeGrafter"/>
</dbReference>
<dbReference type="GO" id="GO:0000045">
    <property type="term" value="P:autophagosome assembly"/>
    <property type="evidence" value="ECO:0007669"/>
    <property type="project" value="TreeGrafter"/>
</dbReference>
<dbReference type="EMBL" id="JAAWVO010016263">
    <property type="protein sequence ID" value="MBN3314584.1"/>
    <property type="molecule type" value="Genomic_DNA"/>
</dbReference>
<dbReference type="GO" id="GO:0005829">
    <property type="term" value="C:cytosol"/>
    <property type="evidence" value="ECO:0007669"/>
    <property type="project" value="TreeGrafter"/>
</dbReference>
<accession>A0A8J7T8V4</accession>
<dbReference type="PANTHER" id="PTHR14957">
    <property type="entry name" value="UBIQUITIN-LIKE-CONJUGATING ENZYME ATG10"/>
    <property type="match status" value="1"/>
</dbReference>
<dbReference type="PANTHER" id="PTHR14957:SF1">
    <property type="entry name" value="UBIQUITIN-LIKE-CONJUGATING ENZYME ATG10"/>
    <property type="match status" value="1"/>
</dbReference>
<keyword evidence="3" id="KW-0808">Transferase</keyword>
<keyword evidence="9" id="KW-1185">Reference proteome</keyword>
<dbReference type="AlphaFoldDB" id="A0A8J7T8V4"/>